<dbReference type="InterPro" id="IPR001107">
    <property type="entry name" value="Band_7"/>
</dbReference>
<dbReference type="PANTHER" id="PTHR43446">
    <property type="entry name" value="MEMBRANE PROTEIN-RELATED"/>
    <property type="match status" value="1"/>
</dbReference>
<dbReference type="AlphaFoldDB" id="A0A7I9ZUV9"/>
<feature type="compositionally biased region" description="Basic and acidic residues" evidence="1">
    <location>
        <begin position="16"/>
        <end position="26"/>
    </location>
</feature>
<feature type="compositionally biased region" description="Polar residues" evidence="1">
    <location>
        <begin position="1"/>
        <end position="12"/>
    </location>
</feature>
<proteinExistence type="predicted"/>
<dbReference type="Pfam" id="PF01145">
    <property type="entry name" value="Band_7"/>
    <property type="match status" value="1"/>
</dbReference>
<dbReference type="EMBL" id="BLLB01000002">
    <property type="protein sequence ID" value="GFH04851.1"/>
    <property type="molecule type" value="Genomic_DNA"/>
</dbReference>
<dbReference type="RefSeq" id="WP_163894143.1">
    <property type="nucleotide sequence ID" value="NZ_BLLB01000002.1"/>
</dbReference>
<dbReference type="CDD" id="cd03402">
    <property type="entry name" value="SPFH_like_u2"/>
    <property type="match status" value="1"/>
</dbReference>
<keyword evidence="2" id="KW-0472">Membrane</keyword>
<dbReference type="SMART" id="SM00244">
    <property type="entry name" value="PHB"/>
    <property type="match status" value="1"/>
</dbReference>
<feature type="transmembrane region" description="Helical" evidence="2">
    <location>
        <begin position="36"/>
        <end position="56"/>
    </location>
</feature>
<dbReference type="InterPro" id="IPR036013">
    <property type="entry name" value="Band_7/SPFH_dom_sf"/>
</dbReference>
<evidence type="ECO:0000313" key="5">
    <source>
        <dbReference type="Proteomes" id="UP000465304"/>
    </source>
</evidence>
<protein>
    <submittedName>
        <fullName evidence="4">Membrane protein</fullName>
    </submittedName>
</protein>
<feature type="region of interest" description="Disordered" evidence="1">
    <location>
        <begin position="1"/>
        <end position="26"/>
    </location>
</feature>
<dbReference type="Gene3D" id="3.30.479.30">
    <property type="entry name" value="Band 7 domain"/>
    <property type="match status" value="1"/>
</dbReference>
<evidence type="ECO:0000259" key="3">
    <source>
        <dbReference type="SMART" id="SM00244"/>
    </source>
</evidence>
<gene>
    <name evidence="4" type="ORF">MHIP_53340</name>
</gene>
<keyword evidence="2" id="KW-1133">Transmembrane helix</keyword>
<keyword evidence="5" id="KW-1185">Reference proteome</keyword>
<name>A0A7I9ZUV9_9MYCO</name>
<dbReference type="Proteomes" id="UP000465304">
    <property type="component" value="Unassembled WGS sequence"/>
</dbReference>
<evidence type="ECO:0000256" key="1">
    <source>
        <dbReference type="SAM" id="MobiDB-lite"/>
    </source>
</evidence>
<reference evidence="4 5" key="1">
    <citation type="journal article" date="2019" name="Emerg. Microbes Infect.">
        <title>Comprehensive subspecies identification of 175 nontuberculous mycobacteria species based on 7547 genomic profiles.</title>
        <authorList>
            <person name="Matsumoto Y."/>
            <person name="Kinjo T."/>
            <person name="Motooka D."/>
            <person name="Nabeya D."/>
            <person name="Jung N."/>
            <person name="Uechi K."/>
            <person name="Horii T."/>
            <person name="Iida T."/>
            <person name="Fujita J."/>
            <person name="Nakamura S."/>
        </authorList>
    </citation>
    <scope>NUCLEOTIDE SEQUENCE [LARGE SCALE GENOMIC DNA]</scope>
    <source>
        <strain evidence="4 5">JCM 30996</strain>
    </source>
</reference>
<sequence length="316" mass="33817">MTTIEQKSSVLGAQNRADRDSDPDITEHPAKAVSGVPFLVGEVFLAVFVAGTVITAGQTGGTLWWILAGAASVTFLVILASFYTLAPNQAAVLTFFGAYRGTDRGNGLRIANPLYASVKISLRVRNFNTTSSKVNDANGNPIHIAAVVVWQVVDTARASFGVDQFIDYVHVQSESAVRQMARAYPYESFENDDRTTLIGEPAQVNASLLDELQERAHAAGVQILEARVTDLSYAAEVAEAMLRRQQAAAIVAGRRKIVEGAVGMVRQALASLQEGTERDDAVELDHDRRASFAANLMTVIASDSPTNPVLNVGANA</sequence>
<feature type="domain" description="Band 7" evidence="3">
    <location>
        <begin position="80"/>
        <end position="245"/>
    </location>
</feature>
<keyword evidence="2" id="KW-0812">Transmembrane</keyword>
<dbReference type="SUPFAM" id="SSF117892">
    <property type="entry name" value="Band 7/SPFH domain"/>
    <property type="match status" value="1"/>
</dbReference>
<dbReference type="PANTHER" id="PTHR43446:SF1">
    <property type="entry name" value="BAND 7 DOMAIN-CONTAINING PROTEIN"/>
    <property type="match status" value="1"/>
</dbReference>
<evidence type="ECO:0000256" key="2">
    <source>
        <dbReference type="SAM" id="Phobius"/>
    </source>
</evidence>
<evidence type="ECO:0000313" key="4">
    <source>
        <dbReference type="EMBL" id="GFH04851.1"/>
    </source>
</evidence>
<comment type="caution">
    <text evidence="4">The sequence shown here is derived from an EMBL/GenBank/DDBJ whole genome shotgun (WGS) entry which is preliminary data.</text>
</comment>
<feature type="transmembrane region" description="Helical" evidence="2">
    <location>
        <begin position="63"/>
        <end position="86"/>
    </location>
</feature>
<accession>A0A7I9ZUV9</accession>
<organism evidence="4 5">
    <name type="scientific">Mycolicibacterium hippocampi</name>
    <dbReference type="NCBI Taxonomy" id="659824"/>
    <lineage>
        <taxon>Bacteria</taxon>
        <taxon>Bacillati</taxon>
        <taxon>Actinomycetota</taxon>
        <taxon>Actinomycetes</taxon>
        <taxon>Mycobacteriales</taxon>
        <taxon>Mycobacteriaceae</taxon>
        <taxon>Mycolicibacterium</taxon>
    </lineage>
</organism>